<dbReference type="STRING" id="195883.A0A482X645"/>
<sequence>LHIENEVKDKICKSKTAEAVEKTVTTSGPLGQLVFKIRYKEEKSKLVVSVVKCVHLPAKDPSVASSYPYVKLQLLPEKRHKVKTRVLRKTCNPVYDEDFTFYGITPSQLQ</sequence>
<dbReference type="EMBL" id="QKKF02016974">
    <property type="protein sequence ID" value="RZF41183.1"/>
    <property type="molecule type" value="Genomic_DNA"/>
</dbReference>
<dbReference type="SMR" id="A0A482X645"/>
<dbReference type="GO" id="GO:0006906">
    <property type="term" value="P:vesicle fusion"/>
    <property type="evidence" value="ECO:0007669"/>
    <property type="project" value="TreeGrafter"/>
</dbReference>
<dbReference type="InterPro" id="IPR035892">
    <property type="entry name" value="C2_domain_sf"/>
</dbReference>
<dbReference type="Gene3D" id="2.60.40.150">
    <property type="entry name" value="C2 domain"/>
    <property type="match status" value="1"/>
</dbReference>
<dbReference type="InParanoid" id="A0A482X645"/>
<dbReference type="GO" id="GO:0098793">
    <property type="term" value="C:presynapse"/>
    <property type="evidence" value="ECO:0007669"/>
    <property type="project" value="GOC"/>
</dbReference>
<feature type="domain" description="C2" evidence="1">
    <location>
        <begin position="29"/>
        <end position="110"/>
    </location>
</feature>
<reference evidence="2 3" key="1">
    <citation type="journal article" date="2017" name="Gigascience">
        <title>Genome sequence of the small brown planthopper, Laodelphax striatellus.</title>
        <authorList>
            <person name="Zhu J."/>
            <person name="Jiang F."/>
            <person name="Wang X."/>
            <person name="Yang P."/>
            <person name="Bao Y."/>
            <person name="Zhao W."/>
            <person name="Wang W."/>
            <person name="Lu H."/>
            <person name="Wang Q."/>
            <person name="Cui N."/>
            <person name="Li J."/>
            <person name="Chen X."/>
            <person name="Luo L."/>
            <person name="Yu J."/>
            <person name="Kang L."/>
            <person name="Cui F."/>
        </authorList>
    </citation>
    <scope>NUCLEOTIDE SEQUENCE [LARGE SCALE GENOMIC DNA]</scope>
    <source>
        <strain evidence="2">Lst14</strain>
    </source>
</reference>
<dbReference type="AlphaFoldDB" id="A0A482X645"/>
<dbReference type="GO" id="GO:0005886">
    <property type="term" value="C:plasma membrane"/>
    <property type="evidence" value="ECO:0007669"/>
    <property type="project" value="TreeGrafter"/>
</dbReference>
<dbReference type="Proteomes" id="UP000291343">
    <property type="component" value="Unassembled WGS sequence"/>
</dbReference>
<dbReference type="GO" id="GO:0070382">
    <property type="term" value="C:exocytic vesicle"/>
    <property type="evidence" value="ECO:0007669"/>
    <property type="project" value="TreeGrafter"/>
</dbReference>
<dbReference type="OrthoDB" id="67700at2759"/>
<comment type="caution">
    <text evidence="2">The sequence shown here is derived from an EMBL/GenBank/DDBJ whole genome shotgun (WGS) entry which is preliminary data.</text>
</comment>
<dbReference type="GO" id="GO:0000149">
    <property type="term" value="F:SNARE binding"/>
    <property type="evidence" value="ECO:0007669"/>
    <property type="project" value="TreeGrafter"/>
</dbReference>
<evidence type="ECO:0000313" key="2">
    <source>
        <dbReference type="EMBL" id="RZF41183.1"/>
    </source>
</evidence>
<name>A0A482X645_LAOST</name>
<organism evidence="2 3">
    <name type="scientific">Laodelphax striatellus</name>
    <name type="common">Small brown planthopper</name>
    <name type="synonym">Delphax striatella</name>
    <dbReference type="NCBI Taxonomy" id="195883"/>
    <lineage>
        <taxon>Eukaryota</taxon>
        <taxon>Metazoa</taxon>
        <taxon>Ecdysozoa</taxon>
        <taxon>Arthropoda</taxon>
        <taxon>Hexapoda</taxon>
        <taxon>Insecta</taxon>
        <taxon>Pterygota</taxon>
        <taxon>Neoptera</taxon>
        <taxon>Paraneoptera</taxon>
        <taxon>Hemiptera</taxon>
        <taxon>Auchenorrhyncha</taxon>
        <taxon>Fulgoroidea</taxon>
        <taxon>Delphacidae</taxon>
        <taxon>Criomorphinae</taxon>
        <taxon>Laodelphax</taxon>
    </lineage>
</organism>
<feature type="non-terminal residue" evidence="2">
    <location>
        <position position="110"/>
    </location>
</feature>
<dbReference type="GO" id="GO:0005509">
    <property type="term" value="F:calcium ion binding"/>
    <property type="evidence" value="ECO:0007669"/>
    <property type="project" value="TreeGrafter"/>
</dbReference>
<dbReference type="GO" id="GO:0005544">
    <property type="term" value="F:calcium-dependent phospholipid binding"/>
    <property type="evidence" value="ECO:0007669"/>
    <property type="project" value="TreeGrafter"/>
</dbReference>
<protein>
    <recommendedName>
        <fullName evidence="1">C2 domain-containing protein</fullName>
    </recommendedName>
</protein>
<dbReference type="InterPro" id="IPR000008">
    <property type="entry name" value="C2_dom"/>
</dbReference>
<accession>A0A482X645</accession>
<keyword evidence="3" id="KW-1185">Reference proteome</keyword>
<dbReference type="Pfam" id="PF00168">
    <property type="entry name" value="C2"/>
    <property type="match status" value="1"/>
</dbReference>
<dbReference type="GO" id="GO:0030424">
    <property type="term" value="C:axon"/>
    <property type="evidence" value="ECO:0007669"/>
    <property type="project" value="TreeGrafter"/>
</dbReference>
<dbReference type="GO" id="GO:0001786">
    <property type="term" value="F:phosphatidylserine binding"/>
    <property type="evidence" value="ECO:0007669"/>
    <property type="project" value="TreeGrafter"/>
</dbReference>
<dbReference type="SUPFAM" id="SSF49562">
    <property type="entry name" value="C2 domain (Calcium/lipid-binding domain, CaLB)"/>
    <property type="match status" value="1"/>
</dbReference>
<dbReference type="PANTHER" id="PTHR10024:SF369">
    <property type="entry name" value="FI18813P1"/>
    <property type="match status" value="1"/>
</dbReference>
<evidence type="ECO:0000313" key="3">
    <source>
        <dbReference type="Proteomes" id="UP000291343"/>
    </source>
</evidence>
<dbReference type="GO" id="GO:0048791">
    <property type="term" value="P:calcium ion-regulated exocytosis of neurotransmitter"/>
    <property type="evidence" value="ECO:0007669"/>
    <property type="project" value="TreeGrafter"/>
</dbReference>
<dbReference type="GO" id="GO:0030276">
    <property type="term" value="F:clathrin binding"/>
    <property type="evidence" value="ECO:0007669"/>
    <property type="project" value="TreeGrafter"/>
</dbReference>
<evidence type="ECO:0000259" key="1">
    <source>
        <dbReference type="PROSITE" id="PS50004"/>
    </source>
</evidence>
<proteinExistence type="predicted"/>
<gene>
    <name evidence="2" type="ORF">LSTR_LSTR016863</name>
</gene>
<dbReference type="PROSITE" id="PS50004">
    <property type="entry name" value="C2"/>
    <property type="match status" value="1"/>
</dbReference>
<dbReference type="PANTHER" id="PTHR10024">
    <property type="entry name" value="SYNAPTOTAGMIN"/>
    <property type="match status" value="1"/>
</dbReference>
<feature type="non-terminal residue" evidence="2">
    <location>
        <position position="1"/>
    </location>
</feature>